<proteinExistence type="predicted"/>
<organism evidence="1 2">
    <name type="scientific">Collinsella ureilytica</name>
    <dbReference type="NCBI Taxonomy" id="2869515"/>
    <lineage>
        <taxon>Bacteria</taxon>
        <taxon>Bacillati</taxon>
        <taxon>Actinomycetota</taxon>
        <taxon>Coriobacteriia</taxon>
        <taxon>Coriobacteriales</taxon>
        <taxon>Coriobacteriaceae</taxon>
        <taxon>Collinsella</taxon>
    </lineage>
</organism>
<name>A0ABS7MKS3_9ACTN</name>
<protein>
    <recommendedName>
        <fullName evidence="3">Antibiotic biosynthesis monooxygenase</fullName>
    </recommendedName>
</protein>
<dbReference type="Proteomes" id="UP000700908">
    <property type="component" value="Unassembled WGS sequence"/>
</dbReference>
<keyword evidence="2" id="KW-1185">Reference proteome</keyword>
<gene>
    <name evidence="1" type="ORF">K6V98_05850</name>
</gene>
<evidence type="ECO:0008006" key="3">
    <source>
        <dbReference type="Google" id="ProtNLM"/>
    </source>
</evidence>
<comment type="caution">
    <text evidence="1">The sequence shown here is derived from an EMBL/GenBank/DDBJ whole genome shotgun (WGS) entry which is preliminary data.</text>
</comment>
<evidence type="ECO:0000313" key="1">
    <source>
        <dbReference type="EMBL" id="MBY4797872.1"/>
    </source>
</evidence>
<reference evidence="1 2" key="1">
    <citation type="submission" date="2021-08" db="EMBL/GenBank/DDBJ databases">
        <title>Collinsella faecalis sp. nov. isolated from swine faeces.</title>
        <authorList>
            <person name="Oh B.S."/>
            <person name="Lee J.H."/>
        </authorList>
    </citation>
    <scope>NUCLEOTIDE SEQUENCE [LARGE SCALE GENOMIC DNA]</scope>
    <source>
        <strain evidence="1 2">AGMB00827</strain>
    </source>
</reference>
<evidence type="ECO:0000313" key="2">
    <source>
        <dbReference type="Proteomes" id="UP000700908"/>
    </source>
</evidence>
<accession>A0ABS7MKS3</accession>
<dbReference type="EMBL" id="JAIMFO010000007">
    <property type="protein sequence ID" value="MBY4797872.1"/>
    <property type="molecule type" value="Genomic_DNA"/>
</dbReference>
<feature type="non-terminal residue" evidence="1">
    <location>
        <position position="1"/>
    </location>
</feature>
<dbReference type="RefSeq" id="WP_222199601.1">
    <property type="nucleotide sequence ID" value="NZ_JAIMFO010000007.1"/>
</dbReference>
<sequence length="77" mass="8768">ASYAIMQVTEAEHKPETVVFTLYRSQEQYDEFGRDPGSYGFVNGCARFAGGVLRMRGFDVEYRYPDEGAIRTPGSRY</sequence>